<dbReference type="EMBL" id="CCYD01000442">
    <property type="protein sequence ID" value="CEG39904.1"/>
    <property type="molecule type" value="Genomic_DNA"/>
</dbReference>
<accession>A0A0P1AGY3</accession>
<sequence length="61" mass="7029">MTRKSCLLIRIRRLLLLHTFDDIPLHLLLYRFGLASGLKLLTWQSCLLVQKTMSSSNPSKS</sequence>
<organism evidence="1 2">
    <name type="scientific">Plasmopara halstedii</name>
    <name type="common">Downy mildew of sunflower</name>
    <dbReference type="NCBI Taxonomy" id="4781"/>
    <lineage>
        <taxon>Eukaryota</taxon>
        <taxon>Sar</taxon>
        <taxon>Stramenopiles</taxon>
        <taxon>Oomycota</taxon>
        <taxon>Peronosporomycetes</taxon>
        <taxon>Peronosporales</taxon>
        <taxon>Peronosporaceae</taxon>
        <taxon>Plasmopara</taxon>
    </lineage>
</organism>
<protein>
    <submittedName>
        <fullName evidence="1">Uncharacterized protein</fullName>
    </submittedName>
</protein>
<keyword evidence="2" id="KW-1185">Reference proteome</keyword>
<dbReference type="RefSeq" id="XP_036263124.1">
    <property type="nucleotide sequence ID" value="XM_036407418.1"/>
</dbReference>
<evidence type="ECO:0000313" key="1">
    <source>
        <dbReference type="EMBL" id="CEG39904.1"/>
    </source>
</evidence>
<dbReference type="GeneID" id="59053085"/>
<name>A0A0P1AGY3_PLAHL</name>
<dbReference type="Proteomes" id="UP000054928">
    <property type="component" value="Unassembled WGS sequence"/>
</dbReference>
<dbReference type="AlphaFoldDB" id="A0A0P1AGY3"/>
<proteinExistence type="predicted"/>
<reference evidence="2" key="1">
    <citation type="submission" date="2014-09" db="EMBL/GenBank/DDBJ databases">
        <authorList>
            <person name="Sharma Rahul"/>
            <person name="Thines Marco"/>
        </authorList>
    </citation>
    <scope>NUCLEOTIDE SEQUENCE [LARGE SCALE GENOMIC DNA]</scope>
</reference>
<evidence type="ECO:0000313" key="2">
    <source>
        <dbReference type="Proteomes" id="UP000054928"/>
    </source>
</evidence>